<protein>
    <submittedName>
        <fullName evidence="2">Uncharacterized protein</fullName>
    </submittedName>
</protein>
<dbReference type="STRING" id="428127.EUBDOL_01233"/>
<dbReference type="Proteomes" id="UP000004090">
    <property type="component" value="Unassembled WGS sequence"/>
</dbReference>
<dbReference type="HOGENOM" id="CLU_3233730_0_0_9"/>
<proteinExistence type="predicted"/>
<keyword evidence="1" id="KW-1133">Transmembrane helix</keyword>
<evidence type="ECO:0000313" key="3">
    <source>
        <dbReference type="Proteomes" id="UP000004090"/>
    </source>
</evidence>
<keyword evidence="1" id="KW-0812">Transmembrane</keyword>
<reference evidence="2 3" key="2">
    <citation type="submission" date="2007-09" db="EMBL/GenBank/DDBJ databases">
        <authorList>
            <person name="Fulton L."/>
            <person name="Clifton S."/>
            <person name="Fulton B."/>
            <person name="Xu J."/>
            <person name="Minx P."/>
            <person name="Pepin K.H."/>
            <person name="Johnson M."/>
            <person name="Thiruvilangam P."/>
            <person name="Bhonagiri V."/>
            <person name="Nash W.E."/>
            <person name="Mardis E.R."/>
            <person name="Wilson R.K."/>
        </authorList>
    </citation>
    <scope>NUCLEOTIDE SEQUENCE [LARGE SCALE GENOMIC DNA]</scope>
    <source>
        <strain evidence="2 3">DSM 3991</strain>
    </source>
</reference>
<name>A8RC06_9FIRM</name>
<sequence>MINFVILFIGIIIGYAIAAICIISSMESKKEEKIDSSLYREKE</sequence>
<dbReference type="AlphaFoldDB" id="A8RC06"/>
<evidence type="ECO:0000313" key="2">
    <source>
        <dbReference type="EMBL" id="EDP11313.1"/>
    </source>
</evidence>
<accession>A8RC06</accession>
<feature type="transmembrane region" description="Helical" evidence="1">
    <location>
        <begin position="6"/>
        <end position="26"/>
    </location>
</feature>
<gene>
    <name evidence="2" type="ORF">EUBDOL_01233</name>
</gene>
<dbReference type="EMBL" id="ABAW02000019">
    <property type="protein sequence ID" value="EDP11313.1"/>
    <property type="molecule type" value="Genomic_DNA"/>
</dbReference>
<reference evidence="2 3" key="1">
    <citation type="submission" date="2007-09" db="EMBL/GenBank/DDBJ databases">
        <title>Draft genome sequence of Eubacterium dolichum (DSM 3991).</title>
        <authorList>
            <person name="Sudarsanam P."/>
            <person name="Ley R."/>
            <person name="Guruge J."/>
            <person name="Turnbaugh P.J."/>
            <person name="Mahowald M."/>
            <person name="Liep D."/>
            <person name="Gordon J."/>
        </authorList>
    </citation>
    <scope>NUCLEOTIDE SEQUENCE [LARGE SCALE GENOMIC DNA]</scope>
    <source>
        <strain evidence="2 3">DSM 3991</strain>
    </source>
</reference>
<evidence type="ECO:0000256" key="1">
    <source>
        <dbReference type="SAM" id="Phobius"/>
    </source>
</evidence>
<keyword evidence="1" id="KW-0472">Membrane</keyword>
<comment type="caution">
    <text evidence="2">The sequence shown here is derived from an EMBL/GenBank/DDBJ whole genome shotgun (WGS) entry which is preliminary data.</text>
</comment>
<organism evidence="2 3">
    <name type="scientific">Amedibacillus dolichus DSM 3991</name>
    <dbReference type="NCBI Taxonomy" id="428127"/>
    <lineage>
        <taxon>Bacteria</taxon>
        <taxon>Bacillati</taxon>
        <taxon>Bacillota</taxon>
        <taxon>Erysipelotrichia</taxon>
        <taxon>Erysipelotrichales</taxon>
        <taxon>Erysipelotrichaceae</taxon>
        <taxon>Amedibacillus</taxon>
    </lineage>
</organism>